<keyword evidence="2" id="KW-1185">Reference proteome</keyword>
<evidence type="ECO:0000313" key="1">
    <source>
        <dbReference type="EMBL" id="SDI43573.1"/>
    </source>
</evidence>
<accession>A0A1G8KJE5</accession>
<dbReference type="RefSeq" id="WP_090396062.1">
    <property type="nucleotide sequence ID" value="NZ_FNEN01000002.1"/>
</dbReference>
<name>A0A1G8KJE5_9BACI</name>
<proteinExistence type="predicted"/>
<organism evidence="1 2">
    <name type="scientific">Natribacillus halophilus</name>
    <dbReference type="NCBI Taxonomy" id="549003"/>
    <lineage>
        <taxon>Bacteria</taxon>
        <taxon>Bacillati</taxon>
        <taxon>Bacillota</taxon>
        <taxon>Bacilli</taxon>
        <taxon>Bacillales</taxon>
        <taxon>Bacillaceae</taxon>
        <taxon>Natribacillus</taxon>
    </lineage>
</organism>
<sequence length="64" mass="7329">MKLNIMQTIQRYRDQIEDGEVITIALQDAVVTLQPGQDQAPVDVLIQNIDERIDIDRDAFMEDA</sequence>
<dbReference type="AlphaFoldDB" id="A0A1G8KJE5"/>
<dbReference type="Proteomes" id="UP000198853">
    <property type="component" value="Unassembled WGS sequence"/>
</dbReference>
<dbReference type="EMBL" id="FNEN01000002">
    <property type="protein sequence ID" value="SDI43573.1"/>
    <property type="molecule type" value="Genomic_DNA"/>
</dbReference>
<protein>
    <submittedName>
        <fullName evidence="1">Uncharacterized protein</fullName>
    </submittedName>
</protein>
<gene>
    <name evidence="1" type="ORF">SAMN04488123_102144</name>
</gene>
<evidence type="ECO:0000313" key="2">
    <source>
        <dbReference type="Proteomes" id="UP000198853"/>
    </source>
</evidence>
<dbReference type="OrthoDB" id="9872843at2"/>
<reference evidence="1 2" key="1">
    <citation type="submission" date="2016-10" db="EMBL/GenBank/DDBJ databases">
        <authorList>
            <person name="de Groot N.N."/>
        </authorList>
    </citation>
    <scope>NUCLEOTIDE SEQUENCE [LARGE SCALE GENOMIC DNA]</scope>
    <source>
        <strain evidence="1 2">DSM 21771</strain>
    </source>
</reference>